<dbReference type="Gramene" id="AET4Gv20139500.20">
    <property type="protein sequence ID" value="AET4Gv20139500.20"/>
    <property type="gene ID" value="AET4Gv20139500"/>
</dbReference>
<keyword evidence="4" id="KW-1185">Reference proteome</keyword>
<evidence type="ECO:0000259" key="2">
    <source>
        <dbReference type="Pfam" id="PF16899"/>
    </source>
</evidence>
<reference evidence="3" key="4">
    <citation type="submission" date="2019-03" db="UniProtKB">
        <authorList>
            <consortium name="EnsemblPlants"/>
        </authorList>
    </citation>
    <scope>IDENTIFICATION</scope>
</reference>
<proteinExistence type="predicted"/>
<dbReference type="InterPro" id="IPR031658">
    <property type="entry name" value="Cyclin_C_2"/>
</dbReference>
<dbReference type="EnsemblPlants" id="AET4Gv20139500.20">
    <property type="protein sequence ID" value="AET4Gv20139500.20"/>
    <property type="gene ID" value="AET4Gv20139500"/>
</dbReference>
<dbReference type="InterPro" id="IPR036915">
    <property type="entry name" value="Cyclin-like_sf"/>
</dbReference>
<feature type="domain" description="Cyclin C-terminal" evidence="2">
    <location>
        <begin position="2"/>
        <end position="62"/>
    </location>
</feature>
<reference evidence="4" key="2">
    <citation type="journal article" date="2017" name="Nat. Plants">
        <title>The Aegilops tauschii genome reveals multiple impacts of transposons.</title>
        <authorList>
            <person name="Zhao G."/>
            <person name="Zou C."/>
            <person name="Li K."/>
            <person name="Wang K."/>
            <person name="Li T."/>
            <person name="Gao L."/>
            <person name="Zhang X."/>
            <person name="Wang H."/>
            <person name="Yang Z."/>
            <person name="Liu X."/>
            <person name="Jiang W."/>
            <person name="Mao L."/>
            <person name="Kong X."/>
            <person name="Jiao Y."/>
            <person name="Jia J."/>
        </authorList>
    </citation>
    <scope>NUCLEOTIDE SEQUENCE [LARGE SCALE GENOMIC DNA]</scope>
    <source>
        <strain evidence="4">cv. AL8/78</strain>
    </source>
</reference>
<reference evidence="3" key="5">
    <citation type="journal article" date="2021" name="G3 (Bethesda)">
        <title>Aegilops tauschii genome assembly Aet v5.0 features greater sequence contiguity and improved annotation.</title>
        <authorList>
            <person name="Wang L."/>
            <person name="Zhu T."/>
            <person name="Rodriguez J.C."/>
            <person name="Deal K.R."/>
            <person name="Dubcovsky J."/>
            <person name="McGuire P.E."/>
            <person name="Lux T."/>
            <person name="Spannagl M."/>
            <person name="Mayer K.F.X."/>
            <person name="Baldrich P."/>
            <person name="Meyers B.C."/>
            <person name="Huo N."/>
            <person name="Gu Y.Q."/>
            <person name="Zhou H."/>
            <person name="Devos K.M."/>
            <person name="Bennetzen J.L."/>
            <person name="Unver T."/>
            <person name="Budak H."/>
            <person name="Gulick P.J."/>
            <person name="Galiba G."/>
            <person name="Kalapos B."/>
            <person name="Nelson D.R."/>
            <person name="Li P."/>
            <person name="You F.M."/>
            <person name="Luo M.C."/>
            <person name="Dvorak J."/>
        </authorList>
    </citation>
    <scope>NUCLEOTIDE SEQUENCE [LARGE SCALE GENOMIC DNA]</scope>
    <source>
        <strain evidence="3">cv. AL8/78</strain>
    </source>
</reference>
<reference evidence="3" key="3">
    <citation type="journal article" date="2017" name="Nature">
        <title>Genome sequence of the progenitor of the wheat D genome Aegilops tauschii.</title>
        <authorList>
            <person name="Luo M.C."/>
            <person name="Gu Y.Q."/>
            <person name="Puiu D."/>
            <person name="Wang H."/>
            <person name="Twardziok S.O."/>
            <person name="Deal K.R."/>
            <person name="Huo N."/>
            <person name="Zhu T."/>
            <person name="Wang L."/>
            <person name="Wang Y."/>
            <person name="McGuire P.E."/>
            <person name="Liu S."/>
            <person name="Long H."/>
            <person name="Ramasamy R.K."/>
            <person name="Rodriguez J.C."/>
            <person name="Van S.L."/>
            <person name="Yuan L."/>
            <person name="Wang Z."/>
            <person name="Xia Z."/>
            <person name="Xiao L."/>
            <person name="Anderson O.D."/>
            <person name="Ouyang S."/>
            <person name="Liang Y."/>
            <person name="Zimin A.V."/>
            <person name="Pertea G."/>
            <person name="Qi P."/>
            <person name="Bennetzen J.L."/>
            <person name="Dai X."/>
            <person name="Dawson M.W."/>
            <person name="Muller H.G."/>
            <person name="Kugler K."/>
            <person name="Rivarola-Duarte L."/>
            <person name="Spannagl M."/>
            <person name="Mayer K.F.X."/>
            <person name="Lu F.H."/>
            <person name="Bevan M.W."/>
            <person name="Leroy P."/>
            <person name="Li P."/>
            <person name="You F.M."/>
            <person name="Sun Q."/>
            <person name="Liu Z."/>
            <person name="Lyons E."/>
            <person name="Wicker T."/>
            <person name="Salzberg S.L."/>
            <person name="Devos K.M."/>
            <person name="Dvorak J."/>
        </authorList>
    </citation>
    <scope>NUCLEOTIDE SEQUENCE [LARGE SCALE GENOMIC DNA]</scope>
    <source>
        <strain evidence="3">cv. AL8/78</strain>
    </source>
</reference>
<dbReference type="Gene3D" id="1.10.472.10">
    <property type="entry name" value="Cyclin-like"/>
    <property type="match status" value="1"/>
</dbReference>
<keyword evidence="1" id="KW-0195">Cyclin</keyword>
<reference evidence="4" key="1">
    <citation type="journal article" date="2014" name="Science">
        <title>Ancient hybridizations among the ancestral genomes of bread wheat.</title>
        <authorList>
            <consortium name="International Wheat Genome Sequencing Consortium,"/>
            <person name="Marcussen T."/>
            <person name="Sandve S.R."/>
            <person name="Heier L."/>
            <person name="Spannagl M."/>
            <person name="Pfeifer M."/>
            <person name="Jakobsen K.S."/>
            <person name="Wulff B.B."/>
            <person name="Steuernagel B."/>
            <person name="Mayer K.F."/>
            <person name="Olsen O.A."/>
        </authorList>
    </citation>
    <scope>NUCLEOTIDE SEQUENCE [LARGE SCALE GENOMIC DNA]</scope>
    <source>
        <strain evidence="4">cv. AL8/78</strain>
    </source>
</reference>
<evidence type="ECO:0000256" key="1">
    <source>
        <dbReference type="ARBA" id="ARBA00023127"/>
    </source>
</evidence>
<accession>A0A453HC49</accession>
<name>A0A453HC49_AEGTS</name>
<dbReference type="Proteomes" id="UP000015105">
    <property type="component" value="Chromosome 4D"/>
</dbReference>
<organism evidence="3 4">
    <name type="scientific">Aegilops tauschii subsp. strangulata</name>
    <name type="common">Goatgrass</name>
    <dbReference type="NCBI Taxonomy" id="200361"/>
    <lineage>
        <taxon>Eukaryota</taxon>
        <taxon>Viridiplantae</taxon>
        <taxon>Streptophyta</taxon>
        <taxon>Embryophyta</taxon>
        <taxon>Tracheophyta</taxon>
        <taxon>Spermatophyta</taxon>
        <taxon>Magnoliopsida</taxon>
        <taxon>Liliopsida</taxon>
        <taxon>Poales</taxon>
        <taxon>Poaceae</taxon>
        <taxon>BOP clade</taxon>
        <taxon>Pooideae</taxon>
        <taxon>Triticodae</taxon>
        <taxon>Triticeae</taxon>
        <taxon>Triticinae</taxon>
        <taxon>Aegilops</taxon>
    </lineage>
</organism>
<dbReference type="Pfam" id="PF16899">
    <property type="entry name" value="Cyclin_C_2"/>
    <property type="match status" value="1"/>
</dbReference>
<dbReference type="AlphaFoldDB" id="A0A453HC49"/>
<sequence length="63" mass="7104">MMLTDAPLLYTPGQLALAALYKSNSALSVLDFERYLESVFSRQHFDCPVEQFIQIISSINHLG</sequence>
<dbReference type="SUPFAM" id="SSF47954">
    <property type="entry name" value="Cyclin-like"/>
    <property type="match status" value="1"/>
</dbReference>
<evidence type="ECO:0000313" key="3">
    <source>
        <dbReference type="EnsemblPlants" id="AET4Gv20139500.20"/>
    </source>
</evidence>
<evidence type="ECO:0000313" key="4">
    <source>
        <dbReference type="Proteomes" id="UP000015105"/>
    </source>
</evidence>
<protein>
    <recommendedName>
        <fullName evidence="2">Cyclin C-terminal domain-containing protein</fullName>
    </recommendedName>
</protein>